<evidence type="ECO:0000313" key="3">
    <source>
        <dbReference type="Proteomes" id="UP000026249"/>
    </source>
</evidence>
<dbReference type="Gene3D" id="1.10.10.10">
    <property type="entry name" value="Winged helix-like DNA-binding domain superfamily/Winged helix DNA-binding domain"/>
    <property type="match status" value="1"/>
</dbReference>
<gene>
    <name evidence="2" type="ORF">ACMU_08785</name>
</gene>
<name>A0A037ZID2_9RHOB</name>
<dbReference type="PANTHER" id="PTHR23131">
    <property type="entry name" value="ENDORIBONUCLEASE LACTB2"/>
    <property type="match status" value="1"/>
</dbReference>
<dbReference type="InterPro" id="IPR050662">
    <property type="entry name" value="Sec-metab_biosynth-thioest"/>
</dbReference>
<dbReference type="PANTHER" id="PTHR23131:SF0">
    <property type="entry name" value="ENDORIBONUCLEASE LACTB2"/>
    <property type="match status" value="1"/>
</dbReference>
<dbReference type="AlphaFoldDB" id="A0A037ZID2"/>
<protein>
    <submittedName>
        <fullName evidence="2">Metallo-beta-lactamase</fullName>
    </submittedName>
</protein>
<dbReference type="InterPro" id="IPR036866">
    <property type="entry name" value="RibonucZ/Hydroxyglut_hydro"/>
</dbReference>
<dbReference type="Pfam" id="PF17778">
    <property type="entry name" value="WHD_BLACT"/>
    <property type="match status" value="1"/>
</dbReference>
<dbReference type="Proteomes" id="UP000026249">
    <property type="component" value="Unassembled WGS sequence"/>
</dbReference>
<proteinExistence type="predicted"/>
<feature type="domain" description="Metallo-beta-lactamase" evidence="1">
    <location>
        <begin position="25"/>
        <end position="199"/>
    </location>
</feature>
<dbReference type="Pfam" id="PF00753">
    <property type="entry name" value="Lactamase_B"/>
    <property type="match status" value="1"/>
</dbReference>
<accession>A0A037ZID2</accession>
<dbReference type="EMBL" id="JFKE01000003">
    <property type="protein sequence ID" value="KAJ55858.1"/>
    <property type="molecule type" value="Genomic_DNA"/>
</dbReference>
<reference evidence="2 3" key="1">
    <citation type="submission" date="2014-03" db="EMBL/GenBank/DDBJ databases">
        <title>Draft Genome Sequence of Actibacterium mucosum KCTC 23349, a Marine Alphaproteobacterium with Complex Ionic Requirements Isolated from Mediterranean Seawater at Malvarrosa Beach, Valencia, Spain.</title>
        <authorList>
            <person name="Arahal D.R."/>
            <person name="Shao Z."/>
            <person name="Lai Q."/>
            <person name="Pujalte M.J."/>
        </authorList>
    </citation>
    <scope>NUCLEOTIDE SEQUENCE [LARGE SCALE GENOMIC DNA]</scope>
    <source>
        <strain evidence="2 3">KCTC 23349</strain>
    </source>
</reference>
<evidence type="ECO:0000313" key="2">
    <source>
        <dbReference type="EMBL" id="KAJ55858.1"/>
    </source>
</evidence>
<dbReference type="InterPro" id="IPR041516">
    <property type="entry name" value="LACTB2_WH"/>
</dbReference>
<comment type="caution">
    <text evidence="2">The sequence shown here is derived from an EMBL/GenBank/DDBJ whole genome shotgun (WGS) entry which is preliminary data.</text>
</comment>
<dbReference type="CDD" id="cd16278">
    <property type="entry name" value="metallo-hydrolase-like_MBL-fold"/>
    <property type="match status" value="1"/>
</dbReference>
<dbReference type="Gene3D" id="3.60.15.10">
    <property type="entry name" value="Ribonuclease Z/Hydroxyacylglutathione hydrolase-like"/>
    <property type="match status" value="1"/>
</dbReference>
<dbReference type="SMART" id="SM00849">
    <property type="entry name" value="Lactamase_B"/>
    <property type="match status" value="1"/>
</dbReference>
<dbReference type="STRING" id="1454373.ACMU_08785"/>
<dbReference type="SUPFAM" id="SSF56281">
    <property type="entry name" value="Metallo-hydrolase/oxidoreductase"/>
    <property type="match status" value="1"/>
</dbReference>
<dbReference type="InterPro" id="IPR036388">
    <property type="entry name" value="WH-like_DNA-bd_sf"/>
</dbReference>
<evidence type="ECO:0000259" key="1">
    <source>
        <dbReference type="SMART" id="SM00849"/>
    </source>
</evidence>
<keyword evidence="3" id="KW-1185">Reference proteome</keyword>
<dbReference type="InterPro" id="IPR001279">
    <property type="entry name" value="Metallo-B-lactamas"/>
</dbReference>
<sequence length="289" mass="30718">MKATTPEPGIRQVLAPNGSPMTYHGTNSYILGEGRVAIIDPGPNDPAHLQALLDALQPGEVVSHILVTHSHVDHSAGVTNLAQATGAPVYAFGDTQAGSKPVLADIGGGEGLDHTFAPDEIVPDGGWIEGEDWRVQALWTPGHLGNHLCFAWGNVVFSGDHVMDWATSMVSPPDGNLNDFMASLQKLMGRRDRVFYPGHGNPVIDPEARVRNLFDHRKGREAQILDALQDGPADAATLTRRIYTDVDAYLLPAAQRNVIAHLLALVEGGRVVSQGPVSASAVFALTEGG</sequence>
<organism evidence="2 3">
    <name type="scientific">Actibacterium mucosum KCTC 23349</name>
    <dbReference type="NCBI Taxonomy" id="1454373"/>
    <lineage>
        <taxon>Bacteria</taxon>
        <taxon>Pseudomonadati</taxon>
        <taxon>Pseudomonadota</taxon>
        <taxon>Alphaproteobacteria</taxon>
        <taxon>Rhodobacterales</taxon>
        <taxon>Roseobacteraceae</taxon>
        <taxon>Actibacterium</taxon>
    </lineage>
</organism>